<dbReference type="Pfam" id="PF00536">
    <property type="entry name" value="SAM_1"/>
    <property type="match status" value="1"/>
</dbReference>
<dbReference type="GO" id="GO:0005634">
    <property type="term" value="C:nucleus"/>
    <property type="evidence" value="ECO:0007669"/>
    <property type="project" value="TreeGrafter"/>
</dbReference>
<dbReference type="GO" id="GO:0003682">
    <property type="term" value="F:chromatin binding"/>
    <property type="evidence" value="ECO:0007669"/>
    <property type="project" value="TreeGrafter"/>
</dbReference>
<dbReference type="Proteomes" id="UP000018936">
    <property type="component" value="Unassembled WGS sequence"/>
</dbReference>
<dbReference type="InterPro" id="IPR050548">
    <property type="entry name" value="PcG_chromatin_remod_factors"/>
</dbReference>
<evidence type="ECO:0000256" key="1">
    <source>
        <dbReference type="SAM" id="MobiDB-lite"/>
    </source>
</evidence>
<feature type="region of interest" description="Disordered" evidence="1">
    <location>
        <begin position="242"/>
        <end position="268"/>
    </location>
</feature>
<dbReference type="PANTHER" id="PTHR12247:SF89">
    <property type="entry name" value="STERILE ALPHA MOTIF DOMAIN-CONTAINING PROTEIN 7"/>
    <property type="match status" value="1"/>
</dbReference>
<dbReference type="AlphaFoldDB" id="V8NL20"/>
<evidence type="ECO:0000259" key="2">
    <source>
        <dbReference type="PROSITE" id="PS50105"/>
    </source>
</evidence>
<dbReference type="InterPro" id="IPR013761">
    <property type="entry name" value="SAM/pointed_sf"/>
</dbReference>
<dbReference type="InterPro" id="IPR001660">
    <property type="entry name" value="SAM"/>
</dbReference>
<gene>
    <name evidence="3" type="primary">SAMD7</name>
    <name evidence="3" type="ORF">L345_11482</name>
</gene>
<name>V8NL20_OPHHA</name>
<organism evidence="3 4">
    <name type="scientific">Ophiophagus hannah</name>
    <name type="common">King cobra</name>
    <name type="synonym">Naja hannah</name>
    <dbReference type="NCBI Taxonomy" id="8665"/>
    <lineage>
        <taxon>Eukaryota</taxon>
        <taxon>Metazoa</taxon>
        <taxon>Chordata</taxon>
        <taxon>Craniata</taxon>
        <taxon>Vertebrata</taxon>
        <taxon>Euteleostomi</taxon>
        <taxon>Lepidosauria</taxon>
        <taxon>Squamata</taxon>
        <taxon>Bifurcata</taxon>
        <taxon>Unidentata</taxon>
        <taxon>Episquamata</taxon>
        <taxon>Toxicofera</taxon>
        <taxon>Serpentes</taxon>
        <taxon>Colubroidea</taxon>
        <taxon>Elapidae</taxon>
        <taxon>Elapinae</taxon>
        <taxon>Ophiophagus</taxon>
    </lineage>
</organism>
<dbReference type="CDD" id="cd09579">
    <property type="entry name" value="SAM_Samd7_11"/>
    <property type="match status" value="1"/>
</dbReference>
<protein>
    <submittedName>
        <fullName evidence="3">Sterile alpha motif domain-containing protein 7</fullName>
    </submittedName>
</protein>
<comment type="caution">
    <text evidence="3">The sequence shown here is derived from an EMBL/GenBank/DDBJ whole genome shotgun (WGS) entry which is preliminary data.</text>
</comment>
<dbReference type="PROSITE" id="PS50105">
    <property type="entry name" value="SAM_DOMAIN"/>
    <property type="match status" value="1"/>
</dbReference>
<dbReference type="GO" id="GO:0042393">
    <property type="term" value="F:histone binding"/>
    <property type="evidence" value="ECO:0007669"/>
    <property type="project" value="TreeGrafter"/>
</dbReference>
<evidence type="ECO:0000313" key="4">
    <source>
        <dbReference type="Proteomes" id="UP000018936"/>
    </source>
</evidence>
<evidence type="ECO:0000313" key="3">
    <source>
        <dbReference type="EMBL" id="ETE62760.1"/>
    </source>
</evidence>
<dbReference type="Gene3D" id="1.10.150.50">
    <property type="entry name" value="Transcription Factor, Ets-1"/>
    <property type="match status" value="1"/>
</dbReference>
<dbReference type="GO" id="GO:0045892">
    <property type="term" value="P:negative regulation of DNA-templated transcription"/>
    <property type="evidence" value="ECO:0007669"/>
    <property type="project" value="TreeGrafter"/>
</dbReference>
<dbReference type="EMBL" id="AZIM01003078">
    <property type="protein sequence ID" value="ETE62760.1"/>
    <property type="molecule type" value="Genomic_DNA"/>
</dbReference>
<accession>V8NL20</accession>
<feature type="domain" description="SAM" evidence="2">
    <location>
        <begin position="366"/>
        <end position="424"/>
    </location>
</feature>
<keyword evidence="4" id="KW-1185">Reference proteome</keyword>
<reference evidence="3 4" key="1">
    <citation type="journal article" date="2013" name="Proc. Natl. Acad. Sci. U.S.A.">
        <title>The king cobra genome reveals dynamic gene evolution and adaptation in the snake venom system.</title>
        <authorList>
            <person name="Vonk F.J."/>
            <person name="Casewell N.R."/>
            <person name="Henkel C.V."/>
            <person name="Heimberg A.M."/>
            <person name="Jansen H.J."/>
            <person name="McCleary R.J."/>
            <person name="Kerkkamp H.M."/>
            <person name="Vos R.A."/>
            <person name="Guerreiro I."/>
            <person name="Calvete J.J."/>
            <person name="Wuster W."/>
            <person name="Woods A.E."/>
            <person name="Logan J.M."/>
            <person name="Harrison R.A."/>
            <person name="Castoe T.A."/>
            <person name="de Koning A.P."/>
            <person name="Pollock D.D."/>
            <person name="Yandell M."/>
            <person name="Calderon D."/>
            <person name="Renjifo C."/>
            <person name="Currier R.B."/>
            <person name="Salgado D."/>
            <person name="Pla D."/>
            <person name="Sanz L."/>
            <person name="Hyder A.S."/>
            <person name="Ribeiro J.M."/>
            <person name="Arntzen J.W."/>
            <person name="van den Thillart G.E."/>
            <person name="Boetzer M."/>
            <person name="Pirovano W."/>
            <person name="Dirks R.P."/>
            <person name="Spaink H.P."/>
            <person name="Duboule D."/>
            <person name="McGlinn E."/>
            <person name="Kini R.M."/>
            <person name="Richardson M.K."/>
        </authorList>
    </citation>
    <scope>NUCLEOTIDE SEQUENCE</scope>
    <source>
        <tissue evidence="3">Blood</tissue>
    </source>
</reference>
<sequence>MNPQDHMRKIIIFGKQRSVEDGAFYQIGSGIPPGDTFTSCLLCSPRHLLPTSEILAPADLRQIHVASTLEPPASQLPNFPNLLSSCVSQGPGYSFLQSESMEAVAKRQELVQKQNIARMEMSAIFQQKELEKAQQKSLLKLRGFFPYPDVPACSAGFQERHYIPEGHLSNGLYVHQTTLNELQRNAMLMGTSSYPPLTMLQRERVRRPSRRAGIRKASRYQFNHGKNPMEDRDTDLASVTLSEEKEDQKETKVEMPSKPAEAEQEAHAEPFAAVPKNEKEREGDLQKNLCNHKMPSETIDSHNGNEKDLHNSCLVFNKKHADPSKITLSALTSGFSMLNQPPLSFAPPRLILNGEEISSAEDIRKWTVEDVYSFINSLPGCSDYAQVFKDHVIDGETLPLLTEEHLLDMMGLKLGPALKIQSQV</sequence>
<proteinExistence type="predicted"/>
<dbReference type="PANTHER" id="PTHR12247">
    <property type="entry name" value="POLYCOMB GROUP PROTEIN"/>
    <property type="match status" value="1"/>
</dbReference>
<dbReference type="SUPFAM" id="SSF47769">
    <property type="entry name" value="SAM/Pointed domain"/>
    <property type="match status" value="1"/>
</dbReference>
<feature type="non-terminal residue" evidence="3">
    <location>
        <position position="1"/>
    </location>
</feature>
<dbReference type="SMART" id="SM00454">
    <property type="entry name" value="SAM"/>
    <property type="match status" value="1"/>
</dbReference>